<evidence type="ECO:0000256" key="7">
    <source>
        <dbReference type="ARBA" id="ARBA00022801"/>
    </source>
</evidence>
<dbReference type="InterPro" id="IPR005320">
    <property type="entry name" value="Peptidase_S51"/>
</dbReference>
<dbReference type="Gene3D" id="3.40.50.880">
    <property type="match status" value="1"/>
</dbReference>
<feature type="active site" description="Charge relay system" evidence="9">
    <location>
        <position position="131"/>
    </location>
</feature>
<accession>A0A3G2R1G0</accession>
<evidence type="ECO:0000256" key="1">
    <source>
        <dbReference type="ARBA" id="ARBA00001092"/>
    </source>
</evidence>
<dbReference type="SUPFAM" id="SSF52317">
    <property type="entry name" value="Class I glutamine amidotransferase-like"/>
    <property type="match status" value="1"/>
</dbReference>
<evidence type="ECO:0000313" key="11">
    <source>
        <dbReference type="Proteomes" id="UP000280960"/>
    </source>
</evidence>
<evidence type="ECO:0000256" key="2">
    <source>
        <dbReference type="ARBA" id="ARBA00002039"/>
    </source>
</evidence>
<keyword evidence="10" id="KW-0121">Carboxypeptidase</keyword>
<feature type="active site" description="Charge relay system" evidence="9">
    <location>
        <position position="200"/>
    </location>
</feature>
<name>A0A3G2R1G0_9FIRM</name>
<dbReference type="CDD" id="cd03145">
    <property type="entry name" value="GAT1_cyanophycinase"/>
    <property type="match status" value="1"/>
</dbReference>
<evidence type="ECO:0000256" key="9">
    <source>
        <dbReference type="PIRSR" id="PIRSR032067-1"/>
    </source>
</evidence>
<comment type="catalytic activity">
    <reaction evidence="1">
        <text>[L-4-(L-arginin-2-N-yl)aspartate](n) + H2O = [L-4-(L-arginin-2-N-yl)aspartate](n-1) + L-4-(L-arginin-2-N-yl)aspartate</text>
        <dbReference type="Rhea" id="RHEA:12845"/>
        <dbReference type="Rhea" id="RHEA-COMP:13728"/>
        <dbReference type="Rhea" id="RHEA-COMP:13734"/>
        <dbReference type="ChEBI" id="CHEBI:15377"/>
        <dbReference type="ChEBI" id="CHEBI:137986"/>
        <dbReference type="ChEBI" id="CHEBI:137991"/>
        <dbReference type="EC" id="3.4.15.6"/>
    </reaction>
</comment>
<dbReference type="InterPro" id="IPR029062">
    <property type="entry name" value="Class_I_gatase-like"/>
</dbReference>
<keyword evidence="7 10" id="KW-0378">Hydrolase</keyword>
<dbReference type="EC" id="3.4.15.6" evidence="4"/>
<evidence type="ECO:0000313" key="10">
    <source>
        <dbReference type="EMBL" id="AYO29282.1"/>
    </source>
</evidence>
<keyword evidence="6" id="KW-0645">Protease</keyword>
<dbReference type="AlphaFoldDB" id="A0A3G2R1G0"/>
<proteinExistence type="inferred from homology"/>
<dbReference type="GO" id="GO:0004180">
    <property type="term" value="F:carboxypeptidase activity"/>
    <property type="evidence" value="ECO:0007669"/>
    <property type="project" value="UniProtKB-KW"/>
</dbReference>
<reference evidence="10 11" key="1">
    <citation type="submission" date="2018-10" db="EMBL/GenBank/DDBJ databases">
        <authorList>
            <person name="Zhang X."/>
        </authorList>
    </citation>
    <scope>NUCLEOTIDE SEQUENCE [LARGE SCALE GENOMIC DNA]</scope>
    <source>
        <strain evidence="10 11">SK-G1</strain>
    </source>
</reference>
<evidence type="ECO:0000256" key="6">
    <source>
        <dbReference type="ARBA" id="ARBA00022670"/>
    </source>
</evidence>
<dbReference type="NCBIfam" id="TIGR02069">
    <property type="entry name" value="cyanophycinase"/>
    <property type="match status" value="1"/>
</dbReference>
<dbReference type="Pfam" id="PF03575">
    <property type="entry name" value="Peptidase_S51"/>
    <property type="match status" value="1"/>
</dbReference>
<evidence type="ECO:0000256" key="4">
    <source>
        <dbReference type="ARBA" id="ARBA00013115"/>
    </source>
</evidence>
<evidence type="ECO:0000256" key="8">
    <source>
        <dbReference type="ARBA" id="ARBA00022825"/>
    </source>
</evidence>
<dbReference type="GO" id="GO:0008236">
    <property type="term" value="F:serine-type peptidase activity"/>
    <property type="evidence" value="ECO:0007669"/>
    <property type="project" value="UniProtKB-KW"/>
</dbReference>
<dbReference type="GO" id="GO:0008241">
    <property type="term" value="F:peptidyl-dipeptidase activity"/>
    <property type="evidence" value="ECO:0007669"/>
    <property type="project" value="UniProtKB-EC"/>
</dbReference>
<dbReference type="GO" id="GO:0006508">
    <property type="term" value="P:proteolysis"/>
    <property type="evidence" value="ECO:0007669"/>
    <property type="project" value="UniProtKB-KW"/>
</dbReference>
<comment type="function">
    <text evidence="2">Exopeptidase that catalyzes the hydrolytic cleavage of multi-L-arginyl-poly-L-aspartic acid (cyanophycin; a water-insoluble reserve polymer) into aspartate-arginine dipeptides.</text>
</comment>
<keyword evidence="8" id="KW-0720">Serine protease</keyword>
<dbReference type="Proteomes" id="UP000280960">
    <property type="component" value="Chromosome"/>
</dbReference>
<dbReference type="KEGG" id="bacg:D2962_00490"/>
<keyword evidence="11" id="KW-1185">Reference proteome</keyword>
<comment type="similarity">
    <text evidence="3">Belongs to the peptidase S51 family.</text>
</comment>
<gene>
    <name evidence="10" type="ORF">D2962_00490</name>
</gene>
<dbReference type="RefSeq" id="WP_122013787.1">
    <property type="nucleotide sequence ID" value="NZ_CP033169.1"/>
</dbReference>
<feature type="active site" description="Charge relay system" evidence="9">
    <location>
        <position position="173"/>
    </location>
</feature>
<protein>
    <recommendedName>
        <fullName evidence="5">Cyanophycinase</fullName>
        <ecNumber evidence="4">3.4.15.6</ecNumber>
    </recommendedName>
</protein>
<evidence type="ECO:0000256" key="5">
    <source>
        <dbReference type="ARBA" id="ARBA00015719"/>
    </source>
</evidence>
<dbReference type="PANTHER" id="PTHR36175:SF1">
    <property type="entry name" value="CYANOPHYCINASE"/>
    <property type="match status" value="1"/>
</dbReference>
<organism evidence="10 11">
    <name type="scientific">Biomaibacter acetigenes</name>
    <dbReference type="NCBI Taxonomy" id="2316383"/>
    <lineage>
        <taxon>Bacteria</taxon>
        <taxon>Bacillati</taxon>
        <taxon>Bacillota</taxon>
        <taxon>Clostridia</taxon>
        <taxon>Thermosediminibacterales</taxon>
        <taxon>Tepidanaerobacteraceae</taxon>
        <taxon>Biomaibacter</taxon>
    </lineage>
</organism>
<dbReference type="InterPro" id="IPR011811">
    <property type="entry name" value="Peptidase_S51_cyanophycinase"/>
</dbReference>
<sequence length="271" mass="28580">MGEKVRGHLMIIGGAEDKERKCDILKKVVELSGGEKASITIITAAAQNPREVGQSYIKIFEKLGVRDAVALNIETRKEACRGEIIDRIASSTGIFFTGGDQLRITSLLGGSPVYHALHAAYNNGVLIAGTSAGASAMSDIMLIGGDGDQAPKGNAISMAPGMGLLEEVVIDQHFAQRGRIGRLLLAVAQNPYVLGVGIDEDTAVLVNPDATFTVVGSQTVTVVDGSDIEYTNVSELSPGEPLNLFGARIHVLSSGAGFNLKTRQPFSKFEV</sequence>
<dbReference type="PANTHER" id="PTHR36175">
    <property type="entry name" value="CYANOPHYCINASE"/>
    <property type="match status" value="1"/>
</dbReference>
<dbReference type="PIRSF" id="PIRSF032067">
    <property type="entry name" value="Cyanophycinase"/>
    <property type="match status" value="1"/>
</dbReference>
<evidence type="ECO:0000256" key="3">
    <source>
        <dbReference type="ARBA" id="ARBA00006534"/>
    </source>
</evidence>
<dbReference type="EMBL" id="CP033169">
    <property type="protein sequence ID" value="AYO29282.1"/>
    <property type="molecule type" value="Genomic_DNA"/>
</dbReference>